<dbReference type="GO" id="GO:0046872">
    <property type="term" value="F:metal ion binding"/>
    <property type="evidence" value="ECO:0007669"/>
    <property type="project" value="UniProtKB-KW"/>
</dbReference>
<dbReference type="PANTHER" id="PTHR10434:SF66">
    <property type="entry name" value="PHOSPHOLIPID_GLYCEROL ACYLTRANSFERASE DOMAIN-CONTAINING PROTEIN"/>
    <property type="match status" value="1"/>
</dbReference>
<evidence type="ECO:0000259" key="8">
    <source>
        <dbReference type="SMART" id="SM00563"/>
    </source>
</evidence>
<dbReference type="SUPFAM" id="SSF69593">
    <property type="entry name" value="Glycerol-3-phosphate (1)-acyltransferase"/>
    <property type="match status" value="1"/>
</dbReference>
<keyword evidence="6" id="KW-0012">Acyltransferase</keyword>
<evidence type="ECO:0000256" key="1">
    <source>
        <dbReference type="ARBA" id="ARBA00009184"/>
    </source>
</evidence>
<dbReference type="Gene3D" id="1.20.1440.100">
    <property type="entry name" value="SG protein - dephosphorylation function"/>
    <property type="match status" value="1"/>
</dbReference>
<name>A0A7D6IK23_9MYCO</name>
<dbReference type="GO" id="GO:0016787">
    <property type="term" value="F:hydrolase activity"/>
    <property type="evidence" value="ECO:0007669"/>
    <property type="project" value="UniProtKB-KW"/>
</dbReference>
<evidence type="ECO:0000256" key="7">
    <source>
        <dbReference type="SAM" id="MobiDB-lite"/>
    </source>
</evidence>
<dbReference type="PANTHER" id="PTHR10434">
    <property type="entry name" value="1-ACYL-SN-GLYCEROL-3-PHOSPHATE ACYLTRANSFERASE"/>
    <property type="match status" value="1"/>
</dbReference>
<evidence type="ECO:0000256" key="6">
    <source>
        <dbReference type="ARBA" id="ARBA00023315"/>
    </source>
</evidence>
<dbReference type="CDD" id="cd07989">
    <property type="entry name" value="LPLAT_AGPAT-like"/>
    <property type="match status" value="1"/>
</dbReference>
<evidence type="ECO:0000256" key="3">
    <source>
        <dbReference type="ARBA" id="ARBA00022723"/>
    </source>
</evidence>
<organism evidence="9 10">
    <name type="scientific">Mycobacterium vicinigordonae</name>
    <dbReference type="NCBI Taxonomy" id="1719132"/>
    <lineage>
        <taxon>Bacteria</taxon>
        <taxon>Bacillati</taxon>
        <taxon>Actinomycetota</taxon>
        <taxon>Actinomycetes</taxon>
        <taxon>Mycobacteriales</taxon>
        <taxon>Mycobacteriaceae</taxon>
        <taxon>Mycobacterium</taxon>
    </lineage>
</organism>
<dbReference type="FunFam" id="3.40.50.1000:FF:000025">
    <property type="entry name" value="HAD hydrolase, family IB"/>
    <property type="match status" value="1"/>
</dbReference>
<reference evidence="10" key="1">
    <citation type="submission" date="2020-07" db="EMBL/GenBank/DDBJ databases">
        <title>Description of Mycobacterium gordonae subsp. intergordonae subsp.nov. and Mycobacterium gordonae subsp. gordonae subsp. nov.</title>
        <authorList>
            <person name="Yu X."/>
        </authorList>
    </citation>
    <scope>NUCLEOTIDE SEQUENCE [LARGE SCALE GENOMIC DNA]</scope>
    <source>
        <strain evidence="10">24</strain>
    </source>
</reference>
<accession>A0A7D6IK23</accession>
<reference evidence="10" key="3">
    <citation type="submission" date="2023-07" db="EMBL/GenBank/DDBJ databases">
        <title>Description of Mycobacterium gordonae subsp. intergordonae subsp.nov. and Mycobacterium gordonae subsp. gordonae subsp. nov.</title>
        <authorList>
            <person name="Huang H."/>
        </authorList>
    </citation>
    <scope>NUCLEOTIDE SEQUENCE [LARGE SCALE GENOMIC DNA]</scope>
    <source>
        <strain evidence="10">24</strain>
    </source>
</reference>
<dbReference type="RefSeq" id="WP_180914501.1">
    <property type="nucleotide sequence ID" value="NZ_CP059165.1"/>
</dbReference>
<feature type="compositionally biased region" description="Basic residues" evidence="7">
    <location>
        <begin position="529"/>
        <end position="560"/>
    </location>
</feature>
<sequence length="603" mass="64773">MSAADEKDAGPHSKDLRLPGSVAEIMASPPGPKVGAFFDLDGTLVAGFTAVILTQERLRRRDMGVGELLSMVQGALNHSLGRIEFEDLISKASMALAGRLLTDLDEIGERLFNQRIESRIYPEMRELVRAHVARGHTVVLSSSALTIQVNPVARFLGITNTLTNKFETNEDGILTGSVLKPILWGPGKAAAVQRFAAEHDIDLKDSYFYADGDEDVALMYLVGNPRPTNPEGKMAAVAKKRGWPILKFDSRGGVGLRRQIRTLAGFGSMVPVAAGAVGLGLLTRNRRRGVNFFTSNFSQLLLTTCGVHLNVLGRENLTAQRPAVFIFNHRNQVDPVISGALVKDNWVGVGKKELERDPIMGTLGKLLDGVFIDRDDVNSAVETLHAVEDRARNGLSIVIAPEGTRLDTTGVGPFKKGPFRIAMSAGIPVVPIVIRNAEIIASRNSTTLNPGTVDVAVFPPIPVDDWTLDTLPDRIAEIRQLYLDTLADWPVGELPEVDLYSAKKPAKKAPAKKAAAKKVPAKKDPARKAAAKKVPAKKASAKKAPAKKAPAKKAAAKKAPAKAAPKPTPDLTAHESTVEPKSVETQRSNPDQQSAADSPGARP</sequence>
<dbReference type="Pfam" id="PF01553">
    <property type="entry name" value="Acyltransferase"/>
    <property type="match status" value="1"/>
</dbReference>
<dbReference type="GO" id="GO:0006654">
    <property type="term" value="P:phosphatidic acid biosynthetic process"/>
    <property type="evidence" value="ECO:0007669"/>
    <property type="project" value="TreeGrafter"/>
</dbReference>
<reference evidence="9 10" key="2">
    <citation type="submission" date="2020-07" db="EMBL/GenBank/DDBJ databases">
        <authorList>
            <person name="Yu X."/>
        </authorList>
    </citation>
    <scope>NUCLEOTIDE SEQUENCE [LARGE SCALE GENOMIC DNA]</scope>
    <source>
        <strain evidence="10">24</strain>
    </source>
</reference>
<dbReference type="NCBIfam" id="TIGR01490">
    <property type="entry name" value="HAD-SF-IB-hyp1"/>
    <property type="match status" value="1"/>
</dbReference>
<dbReference type="Gene3D" id="3.40.50.1000">
    <property type="entry name" value="HAD superfamily/HAD-like"/>
    <property type="match status" value="1"/>
</dbReference>
<dbReference type="AlphaFoldDB" id="A0A7D6IK23"/>
<dbReference type="NCBIfam" id="TIGR01488">
    <property type="entry name" value="HAD-SF-IB"/>
    <property type="match status" value="1"/>
</dbReference>
<dbReference type="GO" id="GO:0003841">
    <property type="term" value="F:1-acylglycerol-3-phosphate O-acyltransferase activity"/>
    <property type="evidence" value="ECO:0007669"/>
    <property type="project" value="TreeGrafter"/>
</dbReference>
<dbReference type="Proteomes" id="UP000510682">
    <property type="component" value="Chromosome"/>
</dbReference>
<dbReference type="Pfam" id="PF12710">
    <property type="entry name" value="HAD"/>
    <property type="match status" value="1"/>
</dbReference>
<dbReference type="InterPro" id="IPR036412">
    <property type="entry name" value="HAD-like_sf"/>
</dbReference>
<dbReference type="EMBL" id="CP059165">
    <property type="protein sequence ID" value="QLL05920.1"/>
    <property type="molecule type" value="Genomic_DNA"/>
</dbReference>
<keyword evidence="3" id="KW-0479">Metal-binding</keyword>
<dbReference type="InterPro" id="IPR023214">
    <property type="entry name" value="HAD_sf"/>
</dbReference>
<dbReference type="KEGG" id="mgor:H0P51_19250"/>
<feature type="compositionally biased region" description="Polar residues" evidence="7">
    <location>
        <begin position="585"/>
        <end position="596"/>
    </location>
</feature>
<keyword evidence="5" id="KW-0460">Magnesium</keyword>
<dbReference type="InterPro" id="IPR006385">
    <property type="entry name" value="HAD_hydro_SerB1"/>
</dbReference>
<proteinExistence type="inferred from homology"/>
<keyword evidence="2" id="KW-0808">Transferase</keyword>
<keyword evidence="10" id="KW-1185">Reference proteome</keyword>
<evidence type="ECO:0000256" key="2">
    <source>
        <dbReference type="ARBA" id="ARBA00022679"/>
    </source>
</evidence>
<gene>
    <name evidence="9" type="ORF">H0P51_19250</name>
</gene>
<protein>
    <submittedName>
        <fullName evidence="9">HAD-IB family hydrolase</fullName>
    </submittedName>
</protein>
<dbReference type="CDD" id="cd02612">
    <property type="entry name" value="HAD_PGPPase"/>
    <property type="match status" value="1"/>
</dbReference>
<feature type="region of interest" description="Disordered" evidence="7">
    <location>
        <begin position="504"/>
        <end position="603"/>
    </location>
</feature>
<dbReference type="SUPFAM" id="SSF56784">
    <property type="entry name" value="HAD-like"/>
    <property type="match status" value="1"/>
</dbReference>
<evidence type="ECO:0000313" key="10">
    <source>
        <dbReference type="Proteomes" id="UP000510682"/>
    </source>
</evidence>
<evidence type="ECO:0000313" key="9">
    <source>
        <dbReference type="EMBL" id="QLL05920.1"/>
    </source>
</evidence>
<keyword evidence="4 9" id="KW-0378">Hydrolase</keyword>
<dbReference type="InterPro" id="IPR002123">
    <property type="entry name" value="Plipid/glycerol_acylTrfase"/>
</dbReference>
<evidence type="ECO:0000256" key="5">
    <source>
        <dbReference type="ARBA" id="ARBA00022842"/>
    </source>
</evidence>
<feature type="compositionally biased region" description="Basic and acidic residues" evidence="7">
    <location>
        <begin position="572"/>
        <end position="584"/>
    </location>
</feature>
<feature type="domain" description="Phospholipid/glycerol acyltransferase" evidence="8">
    <location>
        <begin position="323"/>
        <end position="437"/>
    </location>
</feature>
<dbReference type="SMART" id="SM00563">
    <property type="entry name" value="PlsC"/>
    <property type="match status" value="1"/>
</dbReference>
<comment type="similarity">
    <text evidence="1">Belongs to the HAD-like hydrolase superfamily. SerB family.</text>
</comment>
<feature type="compositionally biased region" description="Basic residues" evidence="7">
    <location>
        <begin position="504"/>
        <end position="520"/>
    </location>
</feature>
<evidence type="ECO:0000256" key="4">
    <source>
        <dbReference type="ARBA" id="ARBA00022801"/>
    </source>
</evidence>